<evidence type="ECO:0000259" key="2">
    <source>
        <dbReference type="SMART" id="SM00829"/>
    </source>
</evidence>
<dbReference type="InterPro" id="IPR051603">
    <property type="entry name" value="Zinc-ADH_QOR/CCCR"/>
</dbReference>
<dbReference type="Gene3D" id="3.90.180.10">
    <property type="entry name" value="Medium-chain alcohol dehydrogenases, catalytic domain"/>
    <property type="match status" value="1"/>
</dbReference>
<dbReference type="PANTHER" id="PTHR44154">
    <property type="entry name" value="QUINONE OXIDOREDUCTASE"/>
    <property type="match status" value="1"/>
</dbReference>
<gene>
    <name evidence="3" type="ORF">NUM_36170</name>
</gene>
<organism evidence="3 4">
    <name type="scientific">Actinocatenispora comari</name>
    <dbReference type="NCBI Taxonomy" id="2807577"/>
    <lineage>
        <taxon>Bacteria</taxon>
        <taxon>Bacillati</taxon>
        <taxon>Actinomycetota</taxon>
        <taxon>Actinomycetes</taxon>
        <taxon>Micromonosporales</taxon>
        <taxon>Micromonosporaceae</taxon>
        <taxon>Actinocatenispora</taxon>
    </lineage>
</organism>
<dbReference type="RefSeq" id="WP_225918666.1">
    <property type="nucleotide sequence ID" value="NZ_BOPO01000063.1"/>
</dbReference>
<dbReference type="Gene3D" id="3.40.50.720">
    <property type="entry name" value="NAD(P)-binding Rossmann-like Domain"/>
    <property type="match status" value="1"/>
</dbReference>
<reference evidence="4" key="1">
    <citation type="journal article" date="2021" name="Int. J. Syst. Evol. Microbiol.">
        <title>Actinocatenispora comari sp. nov., an endophytic actinomycete isolated from aerial parts of Comarum salesowianum.</title>
        <authorList>
            <person name="Oyunbileg N."/>
            <person name="Iizaka Y."/>
            <person name="Hamada M."/>
            <person name="Davaapurev B.O."/>
            <person name="Fukumoto A."/>
            <person name="Tsetseg B."/>
            <person name="Kato F."/>
            <person name="Tamura T."/>
            <person name="Batkhuu J."/>
            <person name="Anzai Y."/>
        </authorList>
    </citation>
    <scope>NUCLEOTIDE SEQUENCE [LARGE SCALE GENOMIC DNA]</scope>
    <source>
        <strain evidence="4">NUM-2625</strain>
    </source>
</reference>
<sequence>MCSAPAGMPAAFIERLGGPDVIRYGTLPVPAIGGTDVLVRPEAVAVDPVDAFVRSGAYRTSTPFPFVLGRDLVGTVVAAGAGAAGFRPGDRVWCGSLGHAGRQGATSGFAAVAADRLYPLPDAGRDPVAAVAAVHPALTAWLALHRHADLVAGETVLVGGGAGNVGTALLRLAADAGARVLATARPDDFDRCRRHGAADCVDYRDPDRYARIEALAPDGVQVWIDTSGRHDLPATVPLLAHRARVVLLAGLGDAADVPLPVGAVYTRDVRLVGFAISNAGTAELAAAARGVAALLGTDRLAVRVGPVLPFGQAARAHRMLAGTEPRPAPGRIVLVPDA</sequence>
<dbReference type="PANTHER" id="PTHR44154:SF1">
    <property type="entry name" value="QUINONE OXIDOREDUCTASE"/>
    <property type="match status" value="1"/>
</dbReference>
<proteinExistence type="predicted"/>
<keyword evidence="1" id="KW-0521">NADP</keyword>
<dbReference type="SUPFAM" id="SSF50129">
    <property type="entry name" value="GroES-like"/>
    <property type="match status" value="1"/>
</dbReference>
<dbReference type="Proteomes" id="UP000614996">
    <property type="component" value="Unassembled WGS sequence"/>
</dbReference>
<dbReference type="EMBL" id="BOPO01000063">
    <property type="protein sequence ID" value="GIL28363.1"/>
    <property type="molecule type" value="Genomic_DNA"/>
</dbReference>
<dbReference type="Pfam" id="PF00107">
    <property type="entry name" value="ADH_zinc_N"/>
    <property type="match status" value="1"/>
</dbReference>
<evidence type="ECO:0000256" key="1">
    <source>
        <dbReference type="ARBA" id="ARBA00022857"/>
    </source>
</evidence>
<comment type="caution">
    <text evidence="3">The sequence shown here is derived from an EMBL/GenBank/DDBJ whole genome shotgun (WGS) entry which is preliminary data.</text>
</comment>
<dbReference type="SUPFAM" id="SSF51735">
    <property type="entry name" value="NAD(P)-binding Rossmann-fold domains"/>
    <property type="match status" value="1"/>
</dbReference>
<dbReference type="InterPro" id="IPR013149">
    <property type="entry name" value="ADH-like_C"/>
</dbReference>
<dbReference type="Pfam" id="PF08240">
    <property type="entry name" value="ADH_N"/>
    <property type="match status" value="1"/>
</dbReference>
<protein>
    <submittedName>
        <fullName evidence="3">Oxidoreductase</fullName>
    </submittedName>
</protein>
<name>A0A8J4ACA3_9ACTN</name>
<dbReference type="SMART" id="SM00829">
    <property type="entry name" value="PKS_ER"/>
    <property type="match status" value="1"/>
</dbReference>
<feature type="domain" description="Enoyl reductase (ER)" evidence="2">
    <location>
        <begin position="17"/>
        <end position="334"/>
    </location>
</feature>
<evidence type="ECO:0000313" key="3">
    <source>
        <dbReference type="EMBL" id="GIL28363.1"/>
    </source>
</evidence>
<evidence type="ECO:0000313" key="4">
    <source>
        <dbReference type="Proteomes" id="UP000614996"/>
    </source>
</evidence>
<dbReference type="GO" id="GO:0016491">
    <property type="term" value="F:oxidoreductase activity"/>
    <property type="evidence" value="ECO:0007669"/>
    <property type="project" value="InterPro"/>
</dbReference>
<dbReference type="InterPro" id="IPR020843">
    <property type="entry name" value="ER"/>
</dbReference>
<dbReference type="InterPro" id="IPR013154">
    <property type="entry name" value="ADH-like_N"/>
</dbReference>
<dbReference type="AlphaFoldDB" id="A0A8J4ACA3"/>
<dbReference type="InterPro" id="IPR036291">
    <property type="entry name" value="NAD(P)-bd_dom_sf"/>
</dbReference>
<dbReference type="InterPro" id="IPR011032">
    <property type="entry name" value="GroES-like_sf"/>
</dbReference>
<keyword evidence="4" id="KW-1185">Reference proteome</keyword>
<accession>A0A8J4ACA3</accession>